<sequence length="917" mass="101562">MTSDGGIQEGLRQKWRQKKRDPKTLKRVQACVWVFCLIIAILYALSEIWIVVTERPVVKIKRALKNHIPMPNLDIAFNYRFNVTCNFKYMNGSLSNEPCSSYIKQPLEKDNYGKYHARMITYNFSTPDVPPLNYSLKEQRYAAQFTIVLDDSSYNATNDLGMFVNAIDTEFDPYTLPDNTRETIEKLDPDFFSYLNSSNKNIIGTYAENFMFIKRKISNRVNPSWISYTGFPAKHFSFPYIETSFETASVPAISSLAANSSFYIGSVYGNLLVGTSDWVVEERKEHRKTTKRHVTNEYGRWPTPFINKADPNQEIIDRINNFERFMRAYLVKTDYIRSRKEIDEEGALLQRNNSTEGDSPTSSTRSVNSGQQPMQPIDDQMHAIPSQTQQKVQKAKTMDNTSAPNPFADPMSGGATQYGKADSKDSSSGKIKRPVEGNNPGDAVPSSGKLVNFIPGAARFGLNKAKQRDSTSPTPSNNPNETANQSPISANDTPIANIPSSDNTSNIKKPTMSEAKKPAAALGAVAGFWGLKNITKKKASETANDNASKIEKPVDDDNLVVIPSPSPGHFAAKKTDKTGRSKQHAPIPGKATSGEKLDNVSKKETTTNSTTIGGTHDLKLGSFDTDVLTSITALTMNEERKQSVSSQTSSVIRGEKYPDRDLIEKHEKFASNAEIFFKESESKRSSQSTTKGSGEKTSTVLDQTIVTIISEETPRNSLFLDAQTAANAELYLEQQASTDQLNVSTSSSSNLLGSIKRDIEVISIKSTNSHITEVVTVTNENMETGGAAQYAEQIMKSYRDHPTIRDSTMTAFSQTSTQADSMQTSSSRPLSELTSPDFRDSILTTISNDTITTVTASSQPKIEVVKYIDQDGNEVDPAEFGDDSEFEILGEETTVELIEQKVASDSENEEWSTPRAH</sequence>
<organism evidence="3 4">
    <name type="scientific">Ambispora gerdemannii</name>
    <dbReference type="NCBI Taxonomy" id="144530"/>
    <lineage>
        <taxon>Eukaryota</taxon>
        <taxon>Fungi</taxon>
        <taxon>Fungi incertae sedis</taxon>
        <taxon>Mucoromycota</taxon>
        <taxon>Glomeromycotina</taxon>
        <taxon>Glomeromycetes</taxon>
        <taxon>Archaeosporales</taxon>
        <taxon>Ambisporaceae</taxon>
        <taxon>Ambispora</taxon>
    </lineage>
</organism>
<feature type="compositionally biased region" description="Basic and acidic residues" evidence="1">
    <location>
        <begin position="593"/>
        <end position="605"/>
    </location>
</feature>
<dbReference type="EMBL" id="CAJVPL010000313">
    <property type="protein sequence ID" value="CAG8482032.1"/>
    <property type="molecule type" value="Genomic_DNA"/>
</dbReference>
<gene>
    <name evidence="3" type="ORF">AGERDE_LOCUS3287</name>
</gene>
<keyword evidence="2" id="KW-0812">Transmembrane</keyword>
<feature type="compositionally biased region" description="Low complexity" evidence="1">
    <location>
        <begin position="606"/>
        <end position="615"/>
    </location>
</feature>
<reference evidence="3" key="1">
    <citation type="submission" date="2021-06" db="EMBL/GenBank/DDBJ databases">
        <authorList>
            <person name="Kallberg Y."/>
            <person name="Tangrot J."/>
            <person name="Rosling A."/>
        </authorList>
    </citation>
    <scope>NUCLEOTIDE SEQUENCE</scope>
    <source>
        <strain evidence="3">MT106</strain>
    </source>
</reference>
<dbReference type="Proteomes" id="UP000789831">
    <property type="component" value="Unassembled WGS sequence"/>
</dbReference>
<name>A0A9N8WCM3_9GLOM</name>
<evidence type="ECO:0000313" key="4">
    <source>
        <dbReference type="Proteomes" id="UP000789831"/>
    </source>
</evidence>
<feature type="region of interest" description="Disordered" evidence="1">
    <location>
        <begin position="812"/>
        <end position="835"/>
    </location>
</feature>
<feature type="region of interest" description="Disordered" evidence="1">
    <location>
        <begin position="347"/>
        <end position="450"/>
    </location>
</feature>
<feature type="transmembrane region" description="Helical" evidence="2">
    <location>
        <begin position="30"/>
        <end position="52"/>
    </location>
</feature>
<evidence type="ECO:0000256" key="2">
    <source>
        <dbReference type="SAM" id="Phobius"/>
    </source>
</evidence>
<comment type="caution">
    <text evidence="3">The sequence shown here is derived from an EMBL/GenBank/DDBJ whole genome shotgun (WGS) entry which is preliminary data.</text>
</comment>
<evidence type="ECO:0000313" key="3">
    <source>
        <dbReference type="EMBL" id="CAG8482032.1"/>
    </source>
</evidence>
<feature type="compositionally biased region" description="Polar residues" evidence="1">
    <location>
        <begin position="470"/>
        <end position="508"/>
    </location>
</feature>
<keyword evidence="2" id="KW-0472">Membrane</keyword>
<keyword evidence="4" id="KW-1185">Reference proteome</keyword>
<feature type="compositionally biased region" description="Polar residues" evidence="1">
    <location>
        <begin position="350"/>
        <end position="374"/>
    </location>
</feature>
<feature type="region of interest" description="Disordered" evidence="1">
    <location>
        <begin position="462"/>
        <end position="513"/>
    </location>
</feature>
<keyword evidence="2" id="KW-1133">Transmembrane helix</keyword>
<dbReference type="AlphaFoldDB" id="A0A9N8WCM3"/>
<feature type="region of interest" description="Disordered" evidence="1">
    <location>
        <begin position="565"/>
        <end position="616"/>
    </location>
</feature>
<accession>A0A9N8WCM3</accession>
<protein>
    <submittedName>
        <fullName evidence="3">5053_t:CDS:1</fullName>
    </submittedName>
</protein>
<evidence type="ECO:0000256" key="1">
    <source>
        <dbReference type="SAM" id="MobiDB-lite"/>
    </source>
</evidence>
<feature type="compositionally biased region" description="Polar residues" evidence="1">
    <location>
        <begin position="812"/>
        <end position="834"/>
    </location>
</feature>
<feature type="region of interest" description="Disordered" evidence="1">
    <location>
        <begin position="539"/>
        <end position="558"/>
    </location>
</feature>
<proteinExistence type="predicted"/>
<dbReference type="OrthoDB" id="2425915at2759"/>
<feature type="compositionally biased region" description="Polar residues" evidence="1">
    <location>
        <begin position="385"/>
        <end position="404"/>
    </location>
</feature>